<dbReference type="PANTHER" id="PTHR11749">
    <property type="entry name" value="RIBULOSE-5-PHOSPHATE-3-EPIMERASE"/>
    <property type="match status" value="1"/>
</dbReference>
<evidence type="ECO:0000313" key="4">
    <source>
        <dbReference type="Proteomes" id="UP000178759"/>
    </source>
</evidence>
<dbReference type="GO" id="GO:0005975">
    <property type="term" value="P:carbohydrate metabolic process"/>
    <property type="evidence" value="ECO:0007669"/>
    <property type="project" value="InterPro"/>
</dbReference>
<keyword evidence="2" id="KW-0413">Isomerase</keyword>
<evidence type="ECO:0000256" key="2">
    <source>
        <dbReference type="ARBA" id="ARBA00023235"/>
    </source>
</evidence>
<dbReference type="InterPro" id="IPR000056">
    <property type="entry name" value="Ribul_P_3_epim-like"/>
</dbReference>
<name>A0A1F6AGQ1_9BACT</name>
<keyword evidence="1" id="KW-0479">Metal-binding</keyword>
<reference evidence="3 4" key="1">
    <citation type="journal article" date="2016" name="Nat. Commun.">
        <title>Thousands of microbial genomes shed light on interconnected biogeochemical processes in an aquifer system.</title>
        <authorList>
            <person name="Anantharaman K."/>
            <person name="Brown C.T."/>
            <person name="Hug L.A."/>
            <person name="Sharon I."/>
            <person name="Castelle C.J."/>
            <person name="Probst A.J."/>
            <person name="Thomas B.C."/>
            <person name="Singh A."/>
            <person name="Wilkins M.J."/>
            <person name="Karaoz U."/>
            <person name="Brodie E.L."/>
            <person name="Williams K.H."/>
            <person name="Hubbard S.S."/>
            <person name="Banfield J.F."/>
        </authorList>
    </citation>
    <scope>NUCLEOTIDE SEQUENCE [LARGE SCALE GENOMIC DNA]</scope>
</reference>
<gene>
    <name evidence="3" type="ORF">A3A79_01530</name>
</gene>
<dbReference type="InterPro" id="IPR011060">
    <property type="entry name" value="RibuloseP-bd_barrel"/>
</dbReference>
<evidence type="ECO:0000256" key="1">
    <source>
        <dbReference type="ARBA" id="ARBA00022723"/>
    </source>
</evidence>
<dbReference type="Proteomes" id="UP000178759">
    <property type="component" value="Unassembled WGS sequence"/>
</dbReference>
<dbReference type="STRING" id="1798392.A3A79_01530"/>
<dbReference type="GO" id="GO:0016857">
    <property type="term" value="F:racemase and epimerase activity, acting on carbohydrates and derivatives"/>
    <property type="evidence" value="ECO:0007669"/>
    <property type="project" value="InterPro"/>
</dbReference>
<comment type="caution">
    <text evidence="3">The sequence shown here is derived from an EMBL/GenBank/DDBJ whole genome shotgun (WGS) entry which is preliminary data.</text>
</comment>
<dbReference type="SUPFAM" id="SSF51366">
    <property type="entry name" value="Ribulose-phoshate binding barrel"/>
    <property type="match status" value="1"/>
</dbReference>
<dbReference type="GO" id="GO:0046872">
    <property type="term" value="F:metal ion binding"/>
    <property type="evidence" value="ECO:0007669"/>
    <property type="project" value="UniProtKB-KW"/>
</dbReference>
<evidence type="ECO:0008006" key="5">
    <source>
        <dbReference type="Google" id="ProtNLM"/>
    </source>
</evidence>
<proteinExistence type="predicted"/>
<dbReference type="InterPro" id="IPR013785">
    <property type="entry name" value="Aldolase_TIM"/>
</dbReference>
<evidence type="ECO:0000313" key="3">
    <source>
        <dbReference type="EMBL" id="OGG23865.1"/>
    </source>
</evidence>
<organism evidence="3 4">
    <name type="scientific">Candidatus Gottesmanbacteria bacterium RIFCSPLOWO2_01_FULL_43_11b</name>
    <dbReference type="NCBI Taxonomy" id="1798392"/>
    <lineage>
        <taxon>Bacteria</taxon>
        <taxon>Candidatus Gottesmaniibacteriota</taxon>
    </lineage>
</organism>
<dbReference type="EMBL" id="MFJV01000001">
    <property type="protein sequence ID" value="OGG23865.1"/>
    <property type="molecule type" value="Genomic_DNA"/>
</dbReference>
<sequence length="209" mass="23530">MIEIIPGILEQEWSKIEERIRLVAPYAPWIQIDVADNTLVPNATLLDFEKFKPIAQKTSLEAHLMVAHPEKYTRQLADSGFKRLIAHIEGADPRLFLDQARYESVEVGIAIDGPTEIEQLEPYLEEVDCVLVMLIEAGFSGQELQPENLEKIKTVHRNVPDIPIEVDGGINETTARLVKDAGATRLVTTTYIYKDPQKISEAIEELKNA</sequence>
<accession>A0A1F6AGQ1</accession>
<protein>
    <recommendedName>
        <fullName evidence="5">Ribulose-phosphate 3-epimerase</fullName>
    </recommendedName>
</protein>
<dbReference type="Gene3D" id="3.20.20.70">
    <property type="entry name" value="Aldolase class I"/>
    <property type="match status" value="1"/>
</dbReference>
<dbReference type="AlphaFoldDB" id="A0A1F6AGQ1"/>
<dbReference type="Pfam" id="PF00834">
    <property type="entry name" value="Ribul_P_3_epim"/>
    <property type="match status" value="1"/>
</dbReference>